<comment type="similarity">
    <text evidence="1">Belongs to the sulfatase family.</text>
</comment>
<protein>
    <submittedName>
        <fullName evidence="8">Arylsulfatase</fullName>
    </submittedName>
</protein>
<dbReference type="Pfam" id="PF00884">
    <property type="entry name" value="Sulfatase"/>
    <property type="match status" value="1"/>
</dbReference>
<dbReference type="Gene3D" id="3.30.1120.10">
    <property type="match status" value="1"/>
</dbReference>
<evidence type="ECO:0000313" key="9">
    <source>
        <dbReference type="Proteomes" id="UP000253529"/>
    </source>
</evidence>
<dbReference type="CDD" id="cd16025">
    <property type="entry name" value="PAS_like"/>
    <property type="match status" value="1"/>
</dbReference>
<evidence type="ECO:0000256" key="1">
    <source>
        <dbReference type="ARBA" id="ARBA00008779"/>
    </source>
</evidence>
<dbReference type="PROSITE" id="PS00523">
    <property type="entry name" value="SULFATASE_1"/>
    <property type="match status" value="1"/>
</dbReference>
<dbReference type="AlphaFoldDB" id="A0A366FS88"/>
<dbReference type="Gene3D" id="3.40.720.10">
    <property type="entry name" value="Alkaline Phosphatase, subunit A"/>
    <property type="match status" value="1"/>
</dbReference>
<evidence type="ECO:0000256" key="3">
    <source>
        <dbReference type="ARBA" id="ARBA00022801"/>
    </source>
</evidence>
<evidence type="ECO:0000259" key="7">
    <source>
        <dbReference type="Pfam" id="PF00884"/>
    </source>
</evidence>
<keyword evidence="3" id="KW-0378">Hydrolase</keyword>
<feature type="domain" description="Sulfatase N-terminal" evidence="7">
    <location>
        <begin position="76"/>
        <end position="498"/>
    </location>
</feature>
<dbReference type="OrthoDB" id="9795675at2"/>
<dbReference type="PANTHER" id="PTHR42693:SF43">
    <property type="entry name" value="BLL2667 PROTEIN"/>
    <property type="match status" value="1"/>
</dbReference>
<feature type="signal peptide" evidence="6">
    <location>
        <begin position="1"/>
        <end position="22"/>
    </location>
</feature>
<keyword evidence="6" id="KW-0732">Signal</keyword>
<proteinExistence type="inferred from homology"/>
<dbReference type="InterPro" id="IPR050738">
    <property type="entry name" value="Sulfatase"/>
</dbReference>
<feature type="compositionally biased region" description="Basic and acidic residues" evidence="5">
    <location>
        <begin position="816"/>
        <end position="832"/>
    </location>
</feature>
<evidence type="ECO:0000256" key="2">
    <source>
        <dbReference type="ARBA" id="ARBA00022723"/>
    </source>
</evidence>
<feature type="region of interest" description="Disordered" evidence="5">
    <location>
        <begin position="25"/>
        <end position="50"/>
    </location>
</feature>
<evidence type="ECO:0000256" key="6">
    <source>
        <dbReference type="SAM" id="SignalP"/>
    </source>
</evidence>
<dbReference type="InterPro" id="IPR017850">
    <property type="entry name" value="Alkaline_phosphatase_core_sf"/>
</dbReference>
<keyword evidence="9" id="KW-1185">Reference proteome</keyword>
<dbReference type="Proteomes" id="UP000253529">
    <property type="component" value="Unassembled WGS sequence"/>
</dbReference>
<dbReference type="GO" id="GO:0046872">
    <property type="term" value="F:metal ion binding"/>
    <property type="evidence" value="ECO:0007669"/>
    <property type="project" value="UniProtKB-KW"/>
</dbReference>
<sequence length="832" mass="90527">MLRQTLALSVLALLSASLSASAQQITGAPGSPSATVTIDGSQLPPPPPPFGGVIKETAAESTPYWPARVVPPKGAPNVLLILTDDQGYGVSGTFGGVIPTPALDRIAAAGLRYTQFHSTALCSPTRAALITGRNHHEVGYGVIGELSTGYPGYDSIIGPDSASIGRILRDNGYATSWFGKDHNIPTYQYSAAGPFTQWPVGLGFEYFYGFLGGETDQWTPYLYRNTSPVYPWVGKPGYNLTTDLADDAIHHMRELNAAAPDTPFFVYYAPGGSHSPHQPTQEWIDKFHGKFDMGWEKLREEIFANQKRLGVIPPETQLTPWPDGQDAYGGAKLPRWDSLSLIQKRLYAREAEVFAGYTAYTDHEIGRVIQEVQDEGKLDNTLIIYIVGDNGTSAEGTLEGTFNQLTAYNGILTLPEVVQMLHYEDWGSHATYPHMSVAWSWAFDTPFKWTKQVASHFGGTRQGLAISWPGHIDDAGGLRSQFHHMIDVAPTILDAAGIKAPTTVDGIAQKPIEGVSMAYTFAKANGNAPSRRDTQYFEMVGNRAIYHDGWIAATTPPAAPWLLATGKLPDVETGYNWELYNIAKDYSEFDDLAAKMPDKLKQMQALFKTEAAANGVYPLDNSGFSRALTARPSATSGKTEFTYVGENIGIPVGNAPSILDRDYTITADVTIPEGGAEGMIVTLGGRFGGYGLYLLKGKPVFDYNFLDLKQTRWEGGVTGEDLFTRPLAPGKHRIVFDFKYDGPGLAKGGTGVLSVDGHELSKKTIEHTIPLLMSVDETFDVGADTRTPVDDSYDVPFRFTGAIDKLTFDLGPSQIKESDKPAIDEGMKKSDN</sequence>
<feature type="chain" id="PRO_5016769070" evidence="6">
    <location>
        <begin position="23"/>
        <end position="832"/>
    </location>
</feature>
<dbReference type="EMBL" id="QNRK01000002">
    <property type="protein sequence ID" value="RBP17554.1"/>
    <property type="molecule type" value="Genomic_DNA"/>
</dbReference>
<evidence type="ECO:0000256" key="5">
    <source>
        <dbReference type="SAM" id="MobiDB-lite"/>
    </source>
</evidence>
<dbReference type="InterPro" id="IPR024607">
    <property type="entry name" value="Sulfatase_CS"/>
</dbReference>
<evidence type="ECO:0000256" key="4">
    <source>
        <dbReference type="ARBA" id="ARBA00022837"/>
    </source>
</evidence>
<dbReference type="SUPFAM" id="SSF53649">
    <property type="entry name" value="Alkaline phosphatase-like"/>
    <property type="match status" value="1"/>
</dbReference>
<dbReference type="GO" id="GO:0016787">
    <property type="term" value="F:hydrolase activity"/>
    <property type="evidence" value="ECO:0007669"/>
    <property type="project" value="UniProtKB-KW"/>
</dbReference>
<comment type="caution">
    <text evidence="8">The sequence shown here is derived from an EMBL/GenBank/DDBJ whole genome shotgun (WGS) entry which is preliminary data.</text>
</comment>
<reference evidence="8 9" key="1">
    <citation type="submission" date="2018-06" db="EMBL/GenBank/DDBJ databases">
        <title>Genomic Encyclopedia of Type Strains, Phase IV (KMG-IV): sequencing the most valuable type-strain genomes for metagenomic binning, comparative biology and taxonomic classification.</title>
        <authorList>
            <person name="Goeker M."/>
        </authorList>
    </citation>
    <scope>NUCLEOTIDE SEQUENCE [LARGE SCALE GENOMIC DNA]</scope>
    <source>
        <strain evidence="8 9">DSM 24875</strain>
    </source>
</reference>
<organism evidence="8 9">
    <name type="scientific">Roseiarcus fermentans</name>
    <dbReference type="NCBI Taxonomy" id="1473586"/>
    <lineage>
        <taxon>Bacteria</taxon>
        <taxon>Pseudomonadati</taxon>
        <taxon>Pseudomonadota</taxon>
        <taxon>Alphaproteobacteria</taxon>
        <taxon>Hyphomicrobiales</taxon>
        <taxon>Roseiarcaceae</taxon>
        <taxon>Roseiarcus</taxon>
    </lineage>
</organism>
<evidence type="ECO:0000313" key="8">
    <source>
        <dbReference type="EMBL" id="RBP17554.1"/>
    </source>
</evidence>
<keyword evidence="2" id="KW-0479">Metal-binding</keyword>
<dbReference type="PANTHER" id="PTHR42693">
    <property type="entry name" value="ARYLSULFATASE FAMILY MEMBER"/>
    <property type="match status" value="1"/>
</dbReference>
<keyword evidence="4" id="KW-0106">Calcium</keyword>
<gene>
    <name evidence="8" type="ORF">DFR50_10245</name>
</gene>
<dbReference type="InterPro" id="IPR000917">
    <property type="entry name" value="Sulfatase_N"/>
</dbReference>
<accession>A0A366FS88</accession>
<feature type="region of interest" description="Disordered" evidence="5">
    <location>
        <begin position="812"/>
        <end position="832"/>
    </location>
</feature>
<name>A0A366FS88_9HYPH</name>